<accession>A0A9W5YZB5</accession>
<evidence type="ECO:0000313" key="1">
    <source>
        <dbReference type="EMBL" id="GKZ25449.1"/>
    </source>
</evidence>
<reference evidence="1" key="1">
    <citation type="submission" date="2022-07" db="EMBL/GenBank/DDBJ databases">
        <title>Taxonomy of Aspergillus series Nigri: significant species reduction supported by multi-species coalescent approaches.</title>
        <authorList>
            <person name="Bian C."/>
            <person name="Kusuya Y."/>
            <person name="Sklenar F."/>
            <person name="D'hooge E."/>
            <person name="Yaguchi T."/>
            <person name="Takahashi H."/>
            <person name="Hubka V."/>
        </authorList>
    </citation>
    <scope>NUCLEOTIDE SEQUENCE</scope>
    <source>
        <strain evidence="1">CBS 733.88</strain>
    </source>
</reference>
<gene>
    <name evidence="1" type="ORF">AbraCBS73388_001083</name>
</gene>
<sequence>MAAFESLTRATGIAEGEVLVLSIRLATELLLGRYTIPEPTKPDCLLAQHEAGIISDLRGKLKKIGNHRSDEYSKQVLPHLRPMVIAIGQRMAYEAAVDARVDPDLLALYEAGVIKSDAAWYSEHLGINTDAQFQKECDALDAVLPRLDEHLDNLQIEPYCTAPMLSSDRWTGIIKAAPEFSGNAEMSFPGAQELQSKL</sequence>
<evidence type="ECO:0000313" key="2">
    <source>
        <dbReference type="Proteomes" id="UP001143548"/>
    </source>
</evidence>
<dbReference type="EMBL" id="BROQ01000112">
    <property type="protein sequence ID" value="GKZ25449.1"/>
    <property type="molecule type" value="Genomic_DNA"/>
</dbReference>
<organism evidence="1 2">
    <name type="scientific">Aspergillus brasiliensis</name>
    <dbReference type="NCBI Taxonomy" id="319629"/>
    <lineage>
        <taxon>Eukaryota</taxon>
        <taxon>Fungi</taxon>
        <taxon>Dikarya</taxon>
        <taxon>Ascomycota</taxon>
        <taxon>Pezizomycotina</taxon>
        <taxon>Eurotiomycetes</taxon>
        <taxon>Eurotiomycetidae</taxon>
        <taxon>Eurotiales</taxon>
        <taxon>Aspergillaceae</taxon>
        <taxon>Aspergillus</taxon>
        <taxon>Aspergillus subgen. Circumdati</taxon>
    </lineage>
</organism>
<name>A0A9W5YZB5_9EURO</name>
<dbReference type="AlphaFoldDB" id="A0A9W5YZB5"/>
<dbReference type="Proteomes" id="UP001143548">
    <property type="component" value="Unassembled WGS sequence"/>
</dbReference>
<comment type="caution">
    <text evidence="1">The sequence shown here is derived from an EMBL/GenBank/DDBJ whole genome shotgun (WGS) entry which is preliminary data.</text>
</comment>
<proteinExistence type="predicted"/>
<protein>
    <submittedName>
        <fullName evidence="1">Uncharacterized protein</fullName>
    </submittedName>
</protein>